<name>A0A368HKI3_9GAMM</name>
<feature type="binding site" evidence="4">
    <location>
        <position position="73"/>
    </location>
    <ligand>
        <name>Zn(2+)</name>
        <dbReference type="ChEBI" id="CHEBI:29105"/>
    </ligand>
</feature>
<comment type="similarity">
    <text evidence="4">Belongs to the HypA/HybF family.</text>
</comment>
<evidence type="ECO:0000256" key="2">
    <source>
        <dbReference type="ARBA" id="ARBA00022723"/>
    </source>
</evidence>
<proteinExistence type="inferred from homology"/>
<dbReference type="GO" id="GO:0051604">
    <property type="term" value="P:protein maturation"/>
    <property type="evidence" value="ECO:0007669"/>
    <property type="project" value="InterPro"/>
</dbReference>
<feature type="binding site" evidence="4">
    <location>
        <position position="76"/>
    </location>
    <ligand>
        <name>Zn(2+)</name>
        <dbReference type="ChEBI" id="CHEBI:29105"/>
    </ligand>
</feature>
<dbReference type="HAMAP" id="MF_00213">
    <property type="entry name" value="HypA_HybF"/>
    <property type="match status" value="1"/>
</dbReference>
<dbReference type="EMBL" id="PSYR01000001">
    <property type="protein sequence ID" value="RCN58780.1"/>
    <property type="molecule type" value="Genomic_DNA"/>
</dbReference>
<comment type="function">
    <text evidence="4">Involved in the maturation of [NiFe] hydrogenases. Required for nickel insertion into the metal center of the hydrogenase.</text>
</comment>
<comment type="caution">
    <text evidence="5">The sequence shown here is derived from an EMBL/GenBank/DDBJ whole genome shotgun (WGS) entry which is preliminary data.</text>
</comment>
<dbReference type="PANTHER" id="PTHR34535">
    <property type="entry name" value="HYDROGENASE MATURATION FACTOR HYPA"/>
    <property type="match status" value="1"/>
</dbReference>
<organism evidence="5 6">
    <name type="scientific">Acidiferrobacter thiooxydans</name>
    <dbReference type="NCBI Taxonomy" id="163359"/>
    <lineage>
        <taxon>Bacteria</taxon>
        <taxon>Pseudomonadati</taxon>
        <taxon>Pseudomonadota</taxon>
        <taxon>Gammaproteobacteria</taxon>
        <taxon>Acidiferrobacterales</taxon>
        <taxon>Acidiferrobacteraceae</taxon>
        <taxon>Acidiferrobacter</taxon>
    </lineage>
</organism>
<dbReference type="Gene3D" id="3.30.2320.80">
    <property type="match status" value="1"/>
</dbReference>
<dbReference type="OrthoDB" id="288014at2"/>
<dbReference type="InterPro" id="IPR000688">
    <property type="entry name" value="HypA/HybF"/>
</dbReference>
<feature type="binding site" evidence="4">
    <location>
        <position position="89"/>
    </location>
    <ligand>
        <name>Zn(2+)</name>
        <dbReference type="ChEBI" id="CHEBI:29105"/>
    </ligand>
</feature>
<dbReference type="GO" id="GO:0016151">
    <property type="term" value="F:nickel cation binding"/>
    <property type="evidence" value="ECO:0007669"/>
    <property type="project" value="UniProtKB-UniRule"/>
</dbReference>
<dbReference type="RefSeq" id="WP_114282293.1">
    <property type="nucleotide sequence ID" value="NZ_PSYR01000001.1"/>
</dbReference>
<evidence type="ECO:0000256" key="4">
    <source>
        <dbReference type="HAMAP-Rule" id="MF_00213"/>
    </source>
</evidence>
<gene>
    <name evidence="4" type="primary">hypA</name>
    <name evidence="5" type="ORF">C4900_03190</name>
</gene>
<dbReference type="AlphaFoldDB" id="A0A368HKI3"/>
<keyword evidence="2 4" id="KW-0479">Metal-binding</keyword>
<feature type="binding site" evidence="4">
    <location>
        <position position="2"/>
    </location>
    <ligand>
        <name>Ni(2+)</name>
        <dbReference type="ChEBI" id="CHEBI:49786"/>
    </ligand>
</feature>
<dbReference type="Proteomes" id="UP000253250">
    <property type="component" value="Unassembled WGS sequence"/>
</dbReference>
<evidence type="ECO:0000256" key="1">
    <source>
        <dbReference type="ARBA" id="ARBA00022596"/>
    </source>
</evidence>
<keyword evidence="3 4" id="KW-0862">Zinc</keyword>
<protein>
    <recommendedName>
        <fullName evidence="4">Hydrogenase maturation factor HypA</fullName>
    </recommendedName>
</protein>
<reference evidence="5 6" key="1">
    <citation type="submission" date="2018-02" db="EMBL/GenBank/DDBJ databases">
        <title>Insights into the biology of acidophilic members of the Acidiferrobacteraceae family derived from comparative genomic analyses.</title>
        <authorList>
            <person name="Issotta F."/>
            <person name="Thyssen C."/>
            <person name="Mena C."/>
            <person name="Moya A."/>
            <person name="Bellenberg S."/>
            <person name="Sproer C."/>
            <person name="Covarrubias P.C."/>
            <person name="Sand W."/>
            <person name="Quatrini R."/>
            <person name="Vera M."/>
        </authorList>
    </citation>
    <scope>NUCLEOTIDE SEQUENCE [LARGE SCALE GENOMIC DNA]</scope>
    <source>
        <strain evidence="6">m-1</strain>
    </source>
</reference>
<dbReference type="PIRSF" id="PIRSF004761">
    <property type="entry name" value="Hydrgn_mat_HypA"/>
    <property type="match status" value="1"/>
</dbReference>
<evidence type="ECO:0000256" key="3">
    <source>
        <dbReference type="ARBA" id="ARBA00022833"/>
    </source>
</evidence>
<accession>A0A368HKI3</accession>
<evidence type="ECO:0000313" key="6">
    <source>
        <dbReference type="Proteomes" id="UP000253250"/>
    </source>
</evidence>
<keyword evidence="6" id="KW-1185">Reference proteome</keyword>
<dbReference type="PANTHER" id="PTHR34535:SF3">
    <property type="entry name" value="HYDROGENASE MATURATION FACTOR HYPA"/>
    <property type="match status" value="1"/>
</dbReference>
<dbReference type="Pfam" id="PF01155">
    <property type="entry name" value="HypA"/>
    <property type="match status" value="1"/>
</dbReference>
<evidence type="ECO:0000313" key="5">
    <source>
        <dbReference type="EMBL" id="RCN58780.1"/>
    </source>
</evidence>
<dbReference type="GO" id="GO:0008270">
    <property type="term" value="F:zinc ion binding"/>
    <property type="evidence" value="ECO:0007669"/>
    <property type="project" value="UniProtKB-UniRule"/>
</dbReference>
<sequence>MHEMALCERLVAIIEGEAVSGSFRQVYSVSLEVGFLAGVEKDALQFGFQAVTRGTVAEGAVLRILPAAAQAECPLCGWQQTVSEPIRLCPVCDGPLSLSGGRELRIKEMEVE</sequence>
<feature type="binding site" evidence="4">
    <location>
        <position position="92"/>
    </location>
    <ligand>
        <name>Zn(2+)</name>
        <dbReference type="ChEBI" id="CHEBI:29105"/>
    </ligand>
</feature>
<keyword evidence="1 4" id="KW-0533">Nickel</keyword>